<dbReference type="OrthoDB" id="10271551at2759"/>
<dbReference type="STRING" id="670580.A0A1X6N196"/>
<evidence type="ECO:0000256" key="1">
    <source>
        <dbReference type="SAM" id="MobiDB-lite"/>
    </source>
</evidence>
<evidence type="ECO:0000313" key="3">
    <source>
        <dbReference type="Proteomes" id="UP000194127"/>
    </source>
</evidence>
<sequence>MRMTRKPSNLMEARMWRAYHERRRPSSAVVVHTKGPSLPAKTWLQVFDELARGGDYDAIAACADVCRVFAECSGRYIKESGFCRMLLFGDEGDVYRARKKFRSRGLMAWPRVNSVSIRGRGNTKAIPHIESFASFFATGNWVRIDEMTIEWASWPSLLRAPDAAVVKDFSCFARISNLILDHVTFPSIITFGALVSALPRLEMLILRDVKLSGSSFLFDPRTLSDFRLLPSPKNLQYIVLGAMPDDGDYVLNPSAWPYYTELLAFMAAVGNPCRGSPRVYPWGSVRVLRLDENIWWKFSSSSIARLLRALPSLELFDFATADRILADLEITGIDSTVYPCLQEADTLVTTAINELVQHAGPSLDDLGLILEGYRYGEYYPPDQHNSIYAYCQCDLFVNTNPTSFRIYGCDASCLGVREILSHVTSRCVSSLIICFKRLERSDRGALSEGLSRLDTVLLLPVFDNLVHVLISVEVPSTLLVEEMTEWAHSMKSCLARLHEQGMVGIELHDKDSQGRASHHVRLGLIWDDDIEHWRRYDSRMDQNGNVEIVEVPAFEGGAPSEAMAAYTTWRHRQEATGNQPQSQSSRHPPPRRWRTEVTARGRAYELEVRGVKGIIKNRGVRVMRRLFHDIDARLEFLPWRKPKARVASPPSAVDDGTHQFNAMQPDAHAFGVTARGGAYEVKARGINGVRGIGVKAVVHSQHISVASNAEGNIGCALFHFVSRILGVGDRVLAPDAPSIVRVRDVYARRPRIPLDHSRCRGALREPQHTGYIPVNLNRGWESVGTNRAWPEDQIFRPVADEPQGSHTECVLGISEKSSLDKDHDAGKRRHDPTSAFHLSFTRGLPRNVVQYLNASANREMSKVNVMSRQTRGARQRTCYHGATARRIDGTRPEVERGKPVAFPPVLNSNDGNPVMQSHKSAPLLFVEGHAVCLIQRLHEKNAKSPSFTPREALALPPLRANPDLIRLDRQLGDVTFPPIVTLSALVSAHDVPALRRPAPQIYSSIVVALAAWSDCLRLLLCVRIMPCLLPETRPHYFDISANANLQSIKLGTTPWSKRRPLFLSGTFWDTKDMAENTMMGTPTFLLYGGISLSKYEANTASPLSSTRELFSCDRHAVHAFRHRYVPAPGFYLISMAPAADSKCYITLDA</sequence>
<feature type="region of interest" description="Disordered" evidence="1">
    <location>
        <begin position="572"/>
        <end position="594"/>
    </location>
</feature>
<dbReference type="EMBL" id="KZ110597">
    <property type="protein sequence ID" value="OSX62399.1"/>
    <property type="molecule type" value="Genomic_DNA"/>
</dbReference>
<name>A0A1X6N196_9APHY</name>
<evidence type="ECO:0000313" key="2">
    <source>
        <dbReference type="EMBL" id="OSX62399.1"/>
    </source>
</evidence>
<dbReference type="AlphaFoldDB" id="A0A1X6N196"/>
<keyword evidence="3" id="KW-1185">Reference proteome</keyword>
<dbReference type="Proteomes" id="UP000194127">
    <property type="component" value="Unassembled WGS sequence"/>
</dbReference>
<reference evidence="2 3" key="1">
    <citation type="submission" date="2017-04" db="EMBL/GenBank/DDBJ databases">
        <title>Genome Sequence of the Model Brown-Rot Fungus Postia placenta SB12.</title>
        <authorList>
            <consortium name="DOE Joint Genome Institute"/>
            <person name="Gaskell J."/>
            <person name="Kersten P."/>
            <person name="Larrondo L.F."/>
            <person name="Canessa P."/>
            <person name="Martinez D."/>
            <person name="Hibbett D."/>
            <person name="Schmoll M."/>
            <person name="Kubicek C.P."/>
            <person name="Martinez A.T."/>
            <person name="Yadav J."/>
            <person name="Master E."/>
            <person name="Magnuson J.K."/>
            <person name="James T."/>
            <person name="Yaver D."/>
            <person name="Berka R."/>
            <person name="Labutti K."/>
            <person name="Lipzen A."/>
            <person name="Aerts A."/>
            <person name="Barry K."/>
            <person name="Henrissat B."/>
            <person name="Blanchette R."/>
            <person name="Grigoriev I."/>
            <person name="Cullen D."/>
        </authorList>
    </citation>
    <scope>NUCLEOTIDE SEQUENCE [LARGE SCALE GENOMIC DNA]</scope>
    <source>
        <strain evidence="2 3">MAD-698-R-SB12</strain>
    </source>
</reference>
<gene>
    <name evidence="2" type="ORF">POSPLADRAFT_1143848</name>
</gene>
<organism evidence="2 3">
    <name type="scientific">Postia placenta MAD-698-R-SB12</name>
    <dbReference type="NCBI Taxonomy" id="670580"/>
    <lineage>
        <taxon>Eukaryota</taxon>
        <taxon>Fungi</taxon>
        <taxon>Dikarya</taxon>
        <taxon>Basidiomycota</taxon>
        <taxon>Agaricomycotina</taxon>
        <taxon>Agaricomycetes</taxon>
        <taxon>Polyporales</taxon>
        <taxon>Adustoporiaceae</taxon>
        <taxon>Rhodonia</taxon>
    </lineage>
</organism>
<dbReference type="RefSeq" id="XP_024339193.1">
    <property type="nucleotide sequence ID" value="XM_024485625.1"/>
</dbReference>
<protein>
    <submittedName>
        <fullName evidence="2">Uncharacterized protein</fullName>
    </submittedName>
</protein>
<proteinExistence type="predicted"/>
<dbReference type="GeneID" id="36330574"/>
<accession>A0A1X6N196</accession>